<dbReference type="Proteomes" id="UP000215914">
    <property type="component" value="Chromosome 16"/>
</dbReference>
<gene>
    <name evidence="2" type="ORF">HannXRQ_Chr16g0524971</name>
    <name evidence="1" type="ORF">HanXRQr2_Chr16g0767481</name>
</gene>
<dbReference type="InParanoid" id="A0A251S1Z6"/>
<name>A0A251S1Z6_HELAN</name>
<keyword evidence="3" id="KW-1185">Reference proteome</keyword>
<protein>
    <submittedName>
        <fullName evidence="2">Uncharacterized protein</fullName>
    </submittedName>
</protein>
<reference evidence="1 3" key="1">
    <citation type="journal article" date="2017" name="Nature">
        <title>The sunflower genome provides insights into oil metabolism, flowering and Asterid evolution.</title>
        <authorList>
            <person name="Badouin H."/>
            <person name="Gouzy J."/>
            <person name="Grassa C.J."/>
            <person name="Murat F."/>
            <person name="Staton S.E."/>
            <person name="Cottret L."/>
            <person name="Lelandais-Briere C."/>
            <person name="Owens G.L."/>
            <person name="Carrere S."/>
            <person name="Mayjonade B."/>
            <person name="Legrand L."/>
            <person name="Gill N."/>
            <person name="Kane N.C."/>
            <person name="Bowers J.E."/>
            <person name="Hubner S."/>
            <person name="Bellec A."/>
            <person name="Berard A."/>
            <person name="Berges H."/>
            <person name="Blanchet N."/>
            <person name="Boniface M.C."/>
            <person name="Brunel D."/>
            <person name="Catrice O."/>
            <person name="Chaidir N."/>
            <person name="Claudel C."/>
            <person name="Donnadieu C."/>
            <person name="Faraut T."/>
            <person name="Fievet G."/>
            <person name="Helmstetter N."/>
            <person name="King M."/>
            <person name="Knapp S.J."/>
            <person name="Lai Z."/>
            <person name="Le Paslier M.C."/>
            <person name="Lippi Y."/>
            <person name="Lorenzon L."/>
            <person name="Mandel J.R."/>
            <person name="Marage G."/>
            <person name="Marchand G."/>
            <person name="Marquand E."/>
            <person name="Bret-Mestries E."/>
            <person name="Morien E."/>
            <person name="Nambeesan S."/>
            <person name="Nguyen T."/>
            <person name="Pegot-Espagnet P."/>
            <person name="Pouilly N."/>
            <person name="Raftis F."/>
            <person name="Sallet E."/>
            <person name="Schiex T."/>
            <person name="Thomas J."/>
            <person name="Vandecasteele C."/>
            <person name="Vares D."/>
            <person name="Vear F."/>
            <person name="Vautrin S."/>
            <person name="Crespi M."/>
            <person name="Mangin B."/>
            <person name="Burke J.M."/>
            <person name="Salse J."/>
            <person name="Munos S."/>
            <person name="Vincourt P."/>
            <person name="Rieseberg L.H."/>
            <person name="Langlade N.B."/>
        </authorList>
    </citation>
    <scope>NUCLEOTIDE SEQUENCE [LARGE SCALE GENOMIC DNA]</scope>
    <source>
        <strain evidence="3">cv. SF193</strain>
        <tissue evidence="1">Leaves</tissue>
    </source>
</reference>
<evidence type="ECO:0000313" key="3">
    <source>
        <dbReference type="Proteomes" id="UP000215914"/>
    </source>
</evidence>
<evidence type="ECO:0000313" key="1">
    <source>
        <dbReference type="EMBL" id="KAF5761644.1"/>
    </source>
</evidence>
<organism evidence="2 3">
    <name type="scientific">Helianthus annuus</name>
    <name type="common">Common sunflower</name>
    <dbReference type="NCBI Taxonomy" id="4232"/>
    <lineage>
        <taxon>Eukaryota</taxon>
        <taxon>Viridiplantae</taxon>
        <taxon>Streptophyta</taxon>
        <taxon>Embryophyta</taxon>
        <taxon>Tracheophyta</taxon>
        <taxon>Spermatophyta</taxon>
        <taxon>Magnoliopsida</taxon>
        <taxon>eudicotyledons</taxon>
        <taxon>Gunneridae</taxon>
        <taxon>Pentapetalae</taxon>
        <taxon>asterids</taxon>
        <taxon>campanulids</taxon>
        <taxon>Asterales</taxon>
        <taxon>Asteraceae</taxon>
        <taxon>Asteroideae</taxon>
        <taxon>Heliantheae alliance</taxon>
        <taxon>Heliantheae</taxon>
        <taxon>Helianthus</taxon>
    </lineage>
</organism>
<dbReference type="EMBL" id="CM007905">
    <property type="protein sequence ID" value="OTF92720.1"/>
    <property type="molecule type" value="Genomic_DNA"/>
</dbReference>
<accession>A0A251S1Z6</accession>
<sequence>MPLPTLLWLQEPNLGFFKTTSFVNVVVGCWTLITRVRWTTCIVLFPILISAVSTLKTPPPLKPRKFWRMPYMAKSSRQLKRSLLCLRGSEPCLSVCEPPMLRISCLLFPSKV</sequence>
<dbReference type="EMBL" id="MNCJ02000331">
    <property type="protein sequence ID" value="KAF5761644.1"/>
    <property type="molecule type" value="Genomic_DNA"/>
</dbReference>
<dbReference type="Gramene" id="mRNA:HanXRQr2_Chr16g0767481">
    <property type="protein sequence ID" value="CDS:HanXRQr2_Chr16g0767481.1"/>
    <property type="gene ID" value="HanXRQr2_Chr16g0767481"/>
</dbReference>
<evidence type="ECO:0000313" key="2">
    <source>
        <dbReference type="EMBL" id="OTF92720.1"/>
    </source>
</evidence>
<reference evidence="1" key="3">
    <citation type="submission" date="2020-06" db="EMBL/GenBank/DDBJ databases">
        <title>Helianthus annuus Genome sequencing and assembly Release 2.</title>
        <authorList>
            <person name="Gouzy J."/>
            <person name="Langlade N."/>
            <person name="Munos S."/>
        </authorList>
    </citation>
    <scope>NUCLEOTIDE SEQUENCE</scope>
    <source>
        <tissue evidence="1">Leaves</tissue>
    </source>
</reference>
<proteinExistence type="predicted"/>
<dbReference type="AlphaFoldDB" id="A0A251S1Z6"/>
<reference evidence="2" key="2">
    <citation type="submission" date="2017-02" db="EMBL/GenBank/DDBJ databases">
        <title>Sunflower complete genome.</title>
        <authorList>
            <person name="Langlade N."/>
            <person name="Munos S."/>
        </authorList>
    </citation>
    <scope>NUCLEOTIDE SEQUENCE [LARGE SCALE GENOMIC DNA]</scope>
    <source>
        <tissue evidence="2">Leaves</tissue>
    </source>
</reference>